<gene>
    <name evidence="1" type="ORF">M9H77_31726</name>
</gene>
<dbReference type="EMBL" id="CM044707">
    <property type="protein sequence ID" value="KAI5654539.1"/>
    <property type="molecule type" value="Genomic_DNA"/>
</dbReference>
<sequence>MKFHLYKSGFYLIIIIGLHIENRRRVTDRLLRKVVLQEMLKKTLSVRVFFMLLVQILNSMQHTTVMKRHLILKLNSLKIHDKYKLVGLHIKKKYTGGYDPFILSQQAEQVTYVLHPTPK</sequence>
<accession>A0ACC0A2Z1</accession>
<organism evidence="1 2">
    <name type="scientific">Catharanthus roseus</name>
    <name type="common">Madagascar periwinkle</name>
    <name type="synonym">Vinca rosea</name>
    <dbReference type="NCBI Taxonomy" id="4058"/>
    <lineage>
        <taxon>Eukaryota</taxon>
        <taxon>Viridiplantae</taxon>
        <taxon>Streptophyta</taxon>
        <taxon>Embryophyta</taxon>
        <taxon>Tracheophyta</taxon>
        <taxon>Spermatophyta</taxon>
        <taxon>Magnoliopsida</taxon>
        <taxon>eudicotyledons</taxon>
        <taxon>Gunneridae</taxon>
        <taxon>Pentapetalae</taxon>
        <taxon>asterids</taxon>
        <taxon>lamiids</taxon>
        <taxon>Gentianales</taxon>
        <taxon>Apocynaceae</taxon>
        <taxon>Rauvolfioideae</taxon>
        <taxon>Vinceae</taxon>
        <taxon>Catharanthinae</taxon>
        <taxon>Catharanthus</taxon>
    </lineage>
</organism>
<evidence type="ECO:0000313" key="1">
    <source>
        <dbReference type="EMBL" id="KAI5654539.1"/>
    </source>
</evidence>
<comment type="caution">
    <text evidence="1">The sequence shown here is derived from an EMBL/GenBank/DDBJ whole genome shotgun (WGS) entry which is preliminary data.</text>
</comment>
<reference evidence="2" key="1">
    <citation type="journal article" date="2023" name="Nat. Plants">
        <title>Single-cell RNA sequencing provides a high-resolution roadmap for understanding the multicellular compartmentation of specialized metabolism.</title>
        <authorList>
            <person name="Sun S."/>
            <person name="Shen X."/>
            <person name="Li Y."/>
            <person name="Li Y."/>
            <person name="Wang S."/>
            <person name="Li R."/>
            <person name="Zhang H."/>
            <person name="Shen G."/>
            <person name="Guo B."/>
            <person name="Wei J."/>
            <person name="Xu J."/>
            <person name="St-Pierre B."/>
            <person name="Chen S."/>
            <person name="Sun C."/>
        </authorList>
    </citation>
    <scope>NUCLEOTIDE SEQUENCE [LARGE SCALE GENOMIC DNA]</scope>
</reference>
<keyword evidence="2" id="KW-1185">Reference proteome</keyword>
<dbReference type="Proteomes" id="UP001060085">
    <property type="component" value="Linkage Group LG07"/>
</dbReference>
<proteinExistence type="predicted"/>
<protein>
    <submittedName>
        <fullName evidence="1">Uncharacterized protein</fullName>
    </submittedName>
</protein>
<evidence type="ECO:0000313" key="2">
    <source>
        <dbReference type="Proteomes" id="UP001060085"/>
    </source>
</evidence>
<name>A0ACC0A2Z1_CATRO</name>